<gene>
    <name evidence="2" type="ORF">SAMN05443244_1509</name>
</gene>
<feature type="signal peptide" evidence="1">
    <location>
        <begin position="1"/>
        <end position="21"/>
    </location>
</feature>
<dbReference type="AlphaFoldDB" id="A0A1H4L997"/>
<dbReference type="Proteomes" id="UP000182409">
    <property type="component" value="Unassembled WGS sequence"/>
</dbReference>
<evidence type="ECO:0000313" key="2">
    <source>
        <dbReference type="EMBL" id="SEB67076.1"/>
    </source>
</evidence>
<organism evidence="2 3">
    <name type="scientific">Terriglobus roseus</name>
    <dbReference type="NCBI Taxonomy" id="392734"/>
    <lineage>
        <taxon>Bacteria</taxon>
        <taxon>Pseudomonadati</taxon>
        <taxon>Acidobacteriota</taxon>
        <taxon>Terriglobia</taxon>
        <taxon>Terriglobales</taxon>
        <taxon>Acidobacteriaceae</taxon>
        <taxon>Terriglobus</taxon>
    </lineage>
</organism>
<reference evidence="2 3" key="1">
    <citation type="submission" date="2016-10" db="EMBL/GenBank/DDBJ databases">
        <authorList>
            <person name="de Groot N.N."/>
        </authorList>
    </citation>
    <scope>NUCLEOTIDE SEQUENCE [LARGE SCALE GENOMIC DNA]</scope>
    <source>
        <strain evidence="2 3">AB35.6</strain>
    </source>
</reference>
<name>A0A1H4L997_9BACT</name>
<protein>
    <recommendedName>
        <fullName evidence="4">Outer membrane lipoprotein-sorting protein</fullName>
    </recommendedName>
</protein>
<dbReference type="OrthoDB" id="115311at2"/>
<dbReference type="RefSeq" id="WP_074653066.1">
    <property type="nucleotide sequence ID" value="NZ_FNSD01000001.1"/>
</dbReference>
<proteinExistence type="predicted"/>
<accession>A0A1H4L997</accession>
<sequence>MLRTLCSGLVGWLAFSISAAAAPKMHTVALGPARRVADVATEIAHKNKGNSSATLRIRALTVDGILREWTTGNQHSVTERSFVSRRVLRVNDALPGDTAVRWVWLPGSWILVDRISGRVTPLHLPDFDSSLSEVVWYRDYAAYCGVHTAGKGAGVTAQVWQIGARRAALSRVIAGWSQAERVRPLCATPVWQREPMRITMQAAGGDAISYEVVGTSMQLVEDGEGADDDN</sequence>
<evidence type="ECO:0000256" key="1">
    <source>
        <dbReference type="SAM" id="SignalP"/>
    </source>
</evidence>
<feature type="chain" id="PRO_5010263641" description="Outer membrane lipoprotein-sorting protein" evidence="1">
    <location>
        <begin position="22"/>
        <end position="230"/>
    </location>
</feature>
<keyword evidence="1" id="KW-0732">Signal</keyword>
<dbReference type="EMBL" id="FNSD01000001">
    <property type="protein sequence ID" value="SEB67076.1"/>
    <property type="molecule type" value="Genomic_DNA"/>
</dbReference>
<evidence type="ECO:0008006" key="4">
    <source>
        <dbReference type="Google" id="ProtNLM"/>
    </source>
</evidence>
<evidence type="ECO:0000313" key="3">
    <source>
        <dbReference type="Proteomes" id="UP000182409"/>
    </source>
</evidence>